<accession>B9D021</accession>
<keyword evidence="2 5" id="KW-0378">Hydrolase</keyword>
<keyword evidence="3" id="KW-0479">Metal-binding</keyword>
<feature type="binding site" evidence="3">
    <location>
        <position position="202"/>
    </location>
    <ligand>
        <name>Zn(2+)</name>
        <dbReference type="ChEBI" id="CHEBI:29105"/>
        <label>1</label>
    </ligand>
</feature>
<dbReference type="InterPro" id="IPR002933">
    <property type="entry name" value="Peptidase_M20"/>
</dbReference>
<dbReference type="SUPFAM" id="SSF53187">
    <property type="entry name" value="Zn-dependent exopeptidases"/>
    <property type="match status" value="1"/>
</dbReference>
<dbReference type="STRING" id="553218.CAMRE0001_1334"/>
<dbReference type="eggNOG" id="COG0624">
    <property type="taxonomic scope" value="Bacteria"/>
</dbReference>
<protein>
    <submittedName>
        <fullName evidence="5">Allantoate amidohydrolase</fullName>
        <ecNumber evidence="5">3.5.3.-</ecNumber>
    </submittedName>
</protein>
<evidence type="ECO:0000256" key="4">
    <source>
        <dbReference type="PIRSR" id="PIRSR001235-2"/>
    </source>
</evidence>
<evidence type="ECO:0000313" key="5">
    <source>
        <dbReference type="EMBL" id="EEF14575.1"/>
    </source>
</evidence>
<dbReference type="EMBL" id="ACFU01000005">
    <property type="protein sequence ID" value="EEF14575.1"/>
    <property type="molecule type" value="Genomic_DNA"/>
</dbReference>
<dbReference type="GO" id="GO:0046872">
    <property type="term" value="F:metal ion binding"/>
    <property type="evidence" value="ECO:0007669"/>
    <property type="project" value="UniProtKB-KW"/>
</dbReference>
<feature type="binding site" evidence="3">
    <location>
        <position position="395"/>
    </location>
    <ligand>
        <name>Zn(2+)</name>
        <dbReference type="ChEBI" id="CHEBI:29105"/>
        <label>2</label>
    </ligand>
</feature>
<proteinExistence type="inferred from homology"/>
<feature type="binding site" evidence="4">
    <location>
        <position position="227"/>
    </location>
    <ligand>
        <name>allantoate</name>
        <dbReference type="ChEBI" id="CHEBI:17536"/>
    </ligand>
</feature>
<dbReference type="Proteomes" id="UP000003082">
    <property type="component" value="Unassembled WGS sequence"/>
</dbReference>
<evidence type="ECO:0000256" key="1">
    <source>
        <dbReference type="ARBA" id="ARBA00006153"/>
    </source>
</evidence>
<keyword evidence="6" id="KW-1185">Reference proteome</keyword>
<comment type="cofactor">
    <cofactor evidence="3">
        <name>Zn(2+)</name>
        <dbReference type="ChEBI" id="CHEBI:29105"/>
    </cofactor>
    <text evidence="3">Binds 2 Zn(2+) ions per subunit.</text>
</comment>
<gene>
    <name evidence="5" type="ORF">CAMRE0001_1334</name>
</gene>
<comment type="similarity">
    <text evidence="1">Belongs to the peptidase M20 family.</text>
</comment>
<dbReference type="InterPro" id="IPR010158">
    <property type="entry name" value="Amidase_Cbmase"/>
</dbReference>
<dbReference type="CDD" id="cd03884">
    <property type="entry name" value="M20_bAS"/>
    <property type="match status" value="1"/>
</dbReference>
<dbReference type="PROSITE" id="PS00758">
    <property type="entry name" value="ARGE_DAPE_CPG2_1"/>
    <property type="match status" value="1"/>
</dbReference>
<dbReference type="SUPFAM" id="SSF55031">
    <property type="entry name" value="Bacterial exopeptidase dimerisation domain"/>
    <property type="match status" value="1"/>
</dbReference>
<dbReference type="PIRSF" id="PIRSF001235">
    <property type="entry name" value="Amidase_carbamoylase"/>
    <property type="match status" value="1"/>
</dbReference>
<feature type="binding site" evidence="3">
    <location>
        <position position="137"/>
    </location>
    <ligand>
        <name>Zn(2+)</name>
        <dbReference type="ChEBI" id="CHEBI:29105"/>
        <label>2</label>
    </ligand>
</feature>
<dbReference type="EC" id="3.5.3.-" evidence="5"/>
<dbReference type="GO" id="GO:0016813">
    <property type="term" value="F:hydrolase activity, acting on carbon-nitrogen (but not peptide) bonds, in linear amidines"/>
    <property type="evidence" value="ECO:0007669"/>
    <property type="project" value="InterPro"/>
</dbReference>
<organism evidence="5 6">
    <name type="scientific">Campylobacter rectus RM3267</name>
    <dbReference type="NCBI Taxonomy" id="553218"/>
    <lineage>
        <taxon>Bacteria</taxon>
        <taxon>Pseudomonadati</taxon>
        <taxon>Campylobacterota</taxon>
        <taxon>Epsilonproteobacteria</taxon>
        <taxon>Campylobacterales</taxon>
        <taxon>Campylobacteraceae</taxon>
        <taxon>Campylobacter</taxon>
    </lineage>
</organism>
<feature type="binding site" evidence="4">
    <location>
        <position position="301"/>
    </location>
    <ligand>
        <name>allantoate</name>
        <dbReference type="ChEBI" id="CHEBI:17536"/>
    </ligand>
</feature>
<reference evidence="5 6" key="1">
    <citation type="submission" date="2008-08" db="EMBL/GenBank/DDBJ databases">
        <authorList>
            <person name="Madupu R."/>
            <person name="Durkin A.S."/>
            <person name="Torralba M."/>
            <person name="Methe B."/>
            <person name="Sutton G.G."/>
            <person name="Strausberg R.L."/>
            <person name="Nelson K.E."/>
        </authorList>
    </citation>
    <scope>NUCLEOTIDE SEQUENCE [LARGE SCALE GENOMIC DNA]</scope>
    <source>
        <strain evidence="5 6">RM3267</strain>
    </source>
</reference>
<dbReference type="PANTHER" id="PTHR32494">
    <property type="entry name" value="ALLANTOATE DEIMINASE-RELATED"/>
    <property type="match status" value="1"/>
</dbReference>
<comment type="caution">
    <text evidence="5">The sequence shown here is derived from an EMBL/GenBank/DDBJ whole genome shotgun (WGS) entry which is preliminary data.</text>
</comment>
<feature type="binding site" evidence="3">
    <location>
        <position position="91"/>
    </location>
    <ligand>
        <name>Zn(2+)</name>
        <dbReference type="ChEBI" id="CHEBI:29105"/>
        <label>1</label>
    </ligand>
</feature>
<dbReference type="InterPro" id="IPR036264">
    <property type="entry name" value="Bact_exopeptidase_dim_dom"/>
</dbReference>
<sequence length="424" mass="45850">MVNFKPKGEAMSINLDRLKALFSEINAINDASFGAGMSRLAYTREDKAARELFIARCKEAGLKVRIDAIGNIFARREGTEPRLPAVAFGSHLDTVINGGEFDGILGVLGGLELIRSLNDEGVQTRRPLELVVFECEESSRFNIATLGSKVMCGKLGYEKLKDVRDFQGRAIGEIFAEFGIDPANIEKAKNLTPNYESFFELHIEQGPLLDNENIQIGVVSAIAAPHRFSVRVQGQAQHSGTTAMKYRHDALCAAAQIVLAVESVARENASNGVVATAGNCTVKPGVMNVVPGETTLLIDLRGIDLHTREAAYEQILAEISRIEEGRGVKCEIKQLAFDEPCALDGRLIKLIAQKAATLGLSFEIMPSGAGHDAMHMSALCPTAMIFIPSKDGISHNPAEFSSWSDIANGVNLLKSVVLEAAERV</sequence>
<feature type="binding site" evidence="4">
    <location>
        <position position="288"/>
    </location>
    <ligand>
        <name>allantoate</name>
        <dbReference type="ChEBI" id="CHEBI:17536"/>
    </ligand>
</feature>
<dbReference type="Gene3D" id="3.40.630.10">
    <property type="entry name" value="Zn peptidases"/>
    <property type="match status" value="1"/>
</dbReference>
<name>B9D021_CAMRE</name>
<keyword evidence="3" id="KW-0862">Zinc</keyword>
<dbReference type="InterPro" id="IPR001261">
    <property type="entry name" value="ArgE/DapE_CS"/>
</dbReference>
<evidence type="ECO:0000313" key="6">
    <source>
        <dbReference type="Proteomes" id="UP000003082"/>
    </source>
</evidence>
<evidence type="ECO:0000256" key="3">
    <source>
        <dbReference type="PIRSR" id="PIRSR001235-1"/>
    </source>
</evidence>
<dbReference type="Gene3D" id="3.30.70.360">
    <property type="match status" value="1"/>
</dbReference>
<feature type="binding site" evidence="3">
    <location>
        <position position="102"/>
    </location>
    <ligand>
        <name>Zn(2+)</name>
        <dbReference type="ChEBI" id="CHEBI:29105"/>
        <label>1</label>
    </ligand>
</feature>
<dbReference type="NCBIfam" id="NF006771">
    <property type="entry name" value="PRK09290.1-5"/>
    <property type="match status" value="1"/>
</dbReference>
<dbReference type="PANTHER" id="PTHR32494:SF5">
    <property type="entry name" value="ALLANTOATE AMIDOHYDROLASE"/>
    <property type="match status" value="1"/>
</dbReference>
<feature type="binding site" evidence="3">
    <location>
        <position position="102"/>
    </location>
    <ligand>
        <name>Zn(2+)</name>
        <dbReference type="ChEBI" id="CHEBI:29105"/>
        <label>2</label>
    </ligand>
</feature>
<dbReference type="AlphaFoldDB" id="B9D021"/>
<evidence type="ECO:0000256" key="2">
    <source>
        <dbReference type="ARBA" id="ARBA00022801"/>
    </source>
</evidence>
<dbReference type="NCBIfam" id="TIGR01879">
    <property type="entry name" value="hydantase"/>
    <property type="match status" value="1"/>
</dbReference>
<dbReference type="Pfam" id="PF01546">
    <property type="entry name" value="Peptidase_M20"/>
    <property type="match status" value="1"/>
</dbReference>